<keyword evidence="1" id="KW-1133">Transmembrane helix</keyword>
<evidence type="ECO:0000313" key="2">
    <source>
        <dbReference type="EMBL" id="SHI21523.1"/>
    </source>
</evidence>
<feature type="transmembrane region" description="Helical" evidence="1">
    <location>
        <begin position="177"/>
        <end position="197"/>
    </location>
</feature>
<feature type="transmembrane region" description="Helical" evidence="1">
    <location>
        <begin position="146"/>
        <end position="170"/>
    </location>
</feature>
<evidence type="ECO:0008006" key="4">
    <source>
        <dbReference type="Google" id="ProtNLM"/>
    </source>
</evidence>
<dbReference type="OrthoDB" id="9784784at2"/>
<evidence type="ECO:0000313" key="3">
    <source>
        <dbReference type="Proteomes" id="UP000183954"/>
    </source>
</evidence>
<gene>
    <name evidence="2" type="ORF">SAMN02746098_03110</name>
</gene>
<feature type="transmembrane region" description="Helical" evidence="1">
    <location>
        <begin position="53"/>
        <end position="78"/>
    </location>
</feature>
<organism evidence="2 3">
    <name type="scientific">Desulfosporosinus lacus DSM 15449</name>
    <dbReference type="NCBI Taxonomy" id="1121420"/>
    <lineage>
        <taxon>Bacteria</taxon>
        <taxon>Bacillati</taxon>
        <taxon>Bacillota</taxon>
        <taxon>Clostridia</taxon>
        <taxon>Eubacteriales</taxon>
        <taxon>Desulfitobacteriaceae</taxon>
        <taxon>Desulfosporosinus</taxon>
    </lineage>
</organism>
<proteinExistence type="predicted"/>
<evidence type="ECO:0000256" key="1">
    <source>
        <dbReference type="SAM" id="Phobius"/>
    </source>
</evidence>
<accession>A0A1M5ZC86</accession>
<keyword evidence="1" id="KW-0472">Membrane</keyword>
<reference evidence="3" key="1">
    <citation type="submission" date="2016-11" db="EMBL/GenBank/DDBJ databases">
        <authorList>
            <person name="Varghese N."/>
            <person name="Submissions S."/>
        </authorList>
    </citation>
    <scope>NUCLEOTIDE SEQUENCE [LARGE SCALE GENOMIC DNA]</scope>
    <source>
        <strain evidence="3">DSM 15449</strain>
    </source>
</reference>
<feature type="transmembrane region" description="Helical" evidence="1">
    <location>
        <begin position="203"/>
        <end position="221"/>
    </location>
</feature>
<feature type="transmembrane region" description="Helical" evidence="1">
    <location>
        <begin position="20"/>
        <end position="41"/>
    </location>
</feature>
<feature type="transmembrane region" description="Helical" evidence="1">
    <location>
        <begin position="99"/>
        <end position="126"/>
    </location>
</feature>
<name>A0A1M5ZC86_9FIRM</name>
<dbReference type="Proteomes" id="UP000183954">
    <property type="component" value="Unassembled WGS sequence"/>
</dbReference>
<dbReference type="EMBL" id="FQXJ01000011">
    <property type="protein sequence ID" value="SHI21523.1"/>
    <property type="molecule type" value="Genomic_DNA"/>
</dbReference>
<dbReference type="STRING" id="1121420.SAMN02746098_03110"/>
<sequence>MLKLIRLELLKNNAAKYALYSVIVILSLTALSIGFVFFLGFEDPEIAEGIIGVSFFVEMLTGIVFLIFTAIMHSAFTINAYKNKTMDLMFSYPIKRGKILASKIIAVLAFNFVSIIVAQVIIYGSIYIASRYLQPSIKIDFDILNITFYVSVVLKSVMTICISLIALFIGMISKSPVATIVASFFLAVLLKGNIGGFSLAGSVVFPIVLTFISIVFAYLTIRDVEKKDVV</sequence>
<dbReference type="AlphaFoldDB" id="A0A1M5ZC86"/>
<keyword evidence="1" id="KW-0812">Transmembrane</keyword>
<keyword evidence="3" id="KW-1185">Reference proteome</keyword>
<dbReference type="RefSeq" id="WP_073030636.1">
    <property type="nucleotide sequence ID" value="NZ_FQXJ01000011.1"/>
</dbReference>
<protein>
    <recommendedName>
        <fullName evidence="4">ABC-2 family transporter protein</fullName>
    </recommendedName>
</protein>